<accession>A0A6C0T529</accession>
<dbReference type="InterPro" id="IPR006580">
    <property type="entry name" value="Znf_TTF"/>
</dbReference>
<evidence type="ECO:0000259" key="2">
    <source>
        <dbReference type="SMART" id="SM00597"/>
    </source>
</evidence>
<feature type="domain" description="TTF-type" evidence="2">
    <location>
        <begin position="105"/>
        <end position="203"/>
    </location>
</feature>
<gene>
    <name evidence="3" type="ORF">AP_R.00g000410-v1.0.a3</name>
</gene>
<sequence>MNTQKNITSFFKRTVVSNTNATIGNEGNPSRVSHNDHHDEGPSKVPKIDLSNVDTINLERDPGLRPPMWFYPPEKRDEVRRAYLKMKPYQPILQSYPFDKLDSKTRRRFQSSWFDSFKDWLEYSPAQDAAFCLKCYLCSEKPNPRTDTFTRKGYKNWKKVNDGKKCAFLAHIGEGPCSPHNNAVQTIKDLLNQKGHIPHAFEEQSEEQIKRNRLRLDMPVPDFLGALGKMVDWGPFIMRNIFQVQIY</sequence>
<feature type="region of interest" description="Disordered" evidence="1">
    <location>
        <begin position="20"/>
        <end position="48"/>
    </location>
</feature>
<feature type="compositionally biased region" description="Polar residues" evidence="1">
    <location>
        <begin position="20"/>
        <end position="32"/>
    </location>
</feature>
<evidence type="ECO:0000256" key="1">
    <source>
        <dbReference type="SAM" id="MobiDB-lite"/>
    </source>
</evidence>
<dbReference type="AlphaFoldDB" id="A0A6C0T529"/>
<dbReference type="PANTHER" id="PTHR45749">
    <property type="match status" value="1"/>
</dbReference>
<dbReference type="PANTHER" id="PTHR45749:SF37">
    <property type="entry name" value="OS05G0311600 PROTEIN"/>
    <property type="match status" value="1"/>
</dbReference>
<protein>
    <recommendedName>
        <fullName evidence="2">TTF-type domain-containing protein</fullName>
    </recommendedName>
</protein>
<proteinExistence type="predicted"/>
<feature type="compositionally biased region" description="Basic and acidic residues" evidence="1">
    <location>
        <begin position="33"/>
        <end position="42"/>
    </location>
</feature>
<reference evidence="3" key="1">
    <citation type="submission" date="2020-02" db="EMBL/GenBank/DDBJ databases">
        <title>The eccDNA Replicon: A heritable, self-replicating, extra-nuclear vehicle that enables gene amplification and rapid adaptive evolution in Amaranthus palmeri.</title>
        <authorList>
            <person name="Saski C.A."/>
            <person name="Molin W.T."/>
        </authorList>
    </citation>
    <scope>NUCLEOTIDE SEQUENCE</scope>
</reference>
<dbReference type="EMBL" id="MT025716">
    <property type="protein sequence ID" value="QIA97944.1"/>
    <property type="molecule type" value="Genomic_DNA"/>
</dbReference>
<dbReference type="SMART" id="SM00597">
    <property type="entry name" value="ZnF_TTF"/>
    <property type="match status" value="1"/>
</dbReference>
<name>A0A6C0T529_AMAPA</name>
<organism evidence="3">
    <name type="scientific">Amaranthus palmeri</name>
    <name type="common">Palmer's pigweed</name>
    <dbReference type="NCBI Taxonomy" id="107608"/>
    <lineage>
        <taxon>Eukaryota</taxon>
        <taxon>Viridiplantae</taxon>
        <taxon>Streptophyta</taxon>
        <taxon>Embryophyta</taxon>
        <taxon>Tracheophyta</taxon>
        <taxon>Spermatophyta</taxon>
        <taxon>Magnoliopsida</taxon>
        <taxon>eudicotyledons</taxon>
        <taxon>Gunneridae</taxon>
        <taxon>Pentapetalae</taxon>
        <taxon>Caryophyllales</taxon>
        <taxon>Amaranthaceae</taxon>
        <taxon>Amaranthus</taxon>
    </lineage>
</organism>
<evidence type="ECO:0000313" key="3">
    <source>
        <dbReference type="EMBL" id="QIA97944.1"/>
    </source>
</evidence>